<dbReference type="Pfam" id="PF07690">
    <property type="entry name" value="MFS_1"/>
    <property type="match status" value="1"/>
</dbReference>
<keyword evidence="3 7" id="KW-0812">Transmembrane</keyword>
<reference evidence="9" key="1">
    <citation type="journal article" date="2023" name="Genome Biol. Evol.">
        <title>First Whole Genome Sequence and Flow Cytometry Genome Size Data for the Lichen-Forming Fungus Ramalina farinacea (Ascomycota).</title>
        <authorList>
            <person name="Llewellyn T."/>
            <person name="Mian S."/>
            <person name="Hill R."/>
            <person name="Leitch I.J."/>
            <person name="Gaya E."/>
        </authorList>
    </citation>
    <scope>NUCLEOTIDE SEQUENCE</scope>
    <source>
        <strain evidence="9">LIQ254RAFAR</strain>
    </source>
</reference>
<dbReference type="PROSITE" id="PS50850">
    <property type="entry name" value="MFS"/>
    <property type="match status" value="1"/>
</dbReference>
<dbReference type="Proteomes" id="UP001161017">
    <property type="component" value="Unassembled WGS sequence"/>
</dbReference>
<evidence type="ECO:0000256" key="1">
    <source>
        <dbReference type="ARBA" id="ARBA00004141"/>
    </source>
</evidence>
<dbReference type="EMBL" id="JAPUFD010000012">
    <property type="protein sequence ID" value="MDI1490821.1"/>
    <property type="molecule type" value="Genomic_DNA"/>
</dbReference>
<protein>
    <recommendedName>
        <fullName evidence="8">Major facilitator superfamily (MFS) profile domain-containing protein</fullName>
    </recommendedName>
</protein>
<name>A0AA43QQJ9_9LECA</name>
<proteinExistence type="predicted"/>
<feature type="transmembrane region" description="Helical" evidence="7">
    <location>
        <begin position="438"/>
        <end position="457"/>
    </location>
</feature>
<dbReference type="PANTHER" id="PTHR43791:SF91">
    <property type="entry name" value="MAJOR FACILITATOR SUPERFAMILY (MFS) PROFILE DOMAIN-CONTAINING PROTEIN-RELATED"/>
    <property type="match status" value="1"/>
</dbReference>
<dbReference type="FunFam" id="1.20.1250.20:FF:000013">
    <property type="entry name" value="MFS general substrate transporter"/>
    <property type="match status" value="1"/>
</dbReference>
<comment type="subcellular location">
    <subcellularLocation>
        <location evidence="1">Membrane</location>
        <topology evidence="1">Multi-pass membrane protein</topology>
    </subcellularLocation>
</comment>
<evidence type="ECO:0000256" key="6">
    <source>
        <dbReference type="SAM" id="MobiDB-lite"/>
    </source>
</evidence>
<dbReference type="InterPro" id="IPR020846">
    <property type="entry name" value="MFS_dom"/>
</dbReference>
<evidence type="ECO:0000256" key="7">
    <source>
        <dbReference type="SAM" id="Phobius"/>
    </source>
</evidence>
<dbReference type="SUPFAM" id="SSF103473">
    <property type="entry name" value="MFS general substrate transporter"/>
    <property type="match status" value="1"/>
</dbReference>
<keyword evidence="5 7" id="KW-0472">Membrane</keyword>
<feature type="region of interest" description="Disordered" evidence="6">
    <location>
        <begin position="1"/>
        <end position="21"/>
    </location>
</feature>
<accession>A0AA43QQJ9</accession>
<feature type="transmembrane region" description="Helical" evidence="7">
    <location>
        <begin position="44"/>
        <end position="61"/>
    </location>
</feature>
<sequence>MLFNRRHDDSSRDSVPREKRAEDACDESLASIDPAAEKRALRKVDWHVLPVVFLFYLFSFLDRSNIGNGRLYGLEEDLGLKGDQFQTATSILFATYVSCQLPASWLVKTWHPSRFIGGIAMLWGIIASLTGLTQNYGQLIACRLLLGLAEGPGFPVFVIYLTLFYSRRELAFRFAYLIAGGALAGALGGIIAYGIGHMDGVQGYRAWRWLLIIEGIPSFCLGVVVWFYLADSPEDAWFLNPEERRFIATHRYRDVREATNPSAQTLKRSDVIAALKDWKIWAFVIQDFGSDVQLFSYSIFLPTIVQAIQPEWSSLNVQALTIPCYVWTTIVFFAVAYISDALQRRAVFMIGGASASIIGHIMLIAGKSVAVKFLGCFFIGTGLYVASGIGIVWMPSNLPRYGKRTTAVGMQLMLGNSGGIPAPYLYPTSDGPRYTMGHAVTIAVLALGIVMDAALWAGMSRTNRRRKAGLEDYKLEGRTEEEVDGLGDDSPRYIYVT</sequence>
<feature type="transmembrane region" description="Helical" evidence="7">
    <location>
        <begin position="115"/>
        <end position="132"/>
    </location>
</feature>
<gene>
    <name evidence="9" type="ORF">OHK93_002026</name>
</gene>
<feature type="transmembrane region" description="Helical" evidence="7">
    <location>
        <begin position="346"/>
        <end position="365"/>
    </location>
</feature>
<keyword evidence="4 7" id="KW-1133">Transmembrane helix</keyword>
<feature type="transmembrane region" description="Helical" evidence="7">
    <location>
        <begin position="171"/>
        <end position="195"/>
    </location>
</feature>
<dbReference type="GO" id="GO:0022857">
    <property type="term" value="F:transmembrane transporter activity"/>
    <property type="evidence" value="ECO:0007669"/>
    <property type="project" value="InterPro"/>
</dbReference>
<dbReference type="Gene3D" id="1.20.1250.20">
    <property type="entry name" value="MFS general substrate transporter like domains"/>
    <property type="match status" value="2"/>
</dbReference>
<feature type="transmembrane region" description="Helical" evidence="7">
    <location>
        <begin position="320"/>
        <end position="339"/>
    </location>
</feature>
<dbReference type="PANTHER" id="PTHR43791">
    <property type="entry name" value="PERMEASE-RELATED"/>
    <property type="match status" value="1"/>
</dbReference>
<evidence type="ECO:0000256" key="2">
    <source>
        <dbReference type="ARBA" id="ARBA00022448"/>
    </source>
</evidence>
<dbReference type="InterPro" id="IPR036259">
    <property type="entry name" value="MFS_trans_sf"/>
</dbReference>
<feature type="transmembrane region" description="Helical" evidence="7">
    <location>
        <begin position="406"/>
        <end position="426"/>
    </location>
</feature>
<dbReference type="AlphaFoldDB" id="A0AA43QQJ9"/>
<feature type="transmembrane region" description="Helical" evidence="7">
    <location>
        <begin position="207"/>
        <end position="229"/>
    </location>
</feature>
<evidence type="ECO:0000313" key="10">
    <source>
        <dbReference type="Proteomes" id="UP001161017"/>
    </source>
</evidence>
<evidence type="ECO:0000259" key="8">
    <source>
        <dbReference type="PROSITE" id="PS50850"/>
    </source>
</evidence>
<evidence type="ECO:0000256" key="5">
    <source>
        <dbReference type="ARBA" id="ARBA00023136"/>
    </source>
</evidence>
<evidence type="ECO:0000256" key="4">
    <source>
        <dbReference type="ARBA" id="ARBA00022989"/>
    </source>
</evidence>
<keyword evidence="10" id="KW-1185">Reference proteome</keyword>
<organism evidence="9 10">
    <name type="scientific">Ramalina farinacea</name>
    <dbReference type="NCBI Taxonomy" id="258253"/>
    <lineage>
        <taxon>Eukaryota</taxon>
        <taxon>Fungi</taxon>
        <taxon>Dikarya</taxon>
        <taxon>Ascomycota</taxon>
        <taxon>Pezizomycotina</taxon>
        <taxon>Lecanoromycetes</taxon>
        <taxon>OSLEUM clade</taxon>
        <taxon>Lecanoromycetidae</taxon>
        <taxon>Lecanorales</taxon>
        <taxon>Lecanorineae</taxon>
        <taxon>Ramalinaceae</taxon>
        <taxon>Ramalina</taxon>
    </lineage>
</organism>
<feature type="transmembrane region" description="Helical" evidence="7">
    <location>
        <begin position="371"/>
        <end position="394"/>
    </location>
</feature>
<comment type="caution">
    <text evidence="9">The sequence shown here is derived from an EMBL/GenBank/DDBJ whole genome shotgun (WGS) entry which is preliminary data.</text>
</comment>
<evidence type="ECO:0000313" key="9">
    <source>
        <dbReference type="EMBL" id="MDI1490821.1"/>
    </source>
</evidence>
<dbReference type="GO" id="GO:0016020">
    <property type="term" value="C:membrane"/>
    <property type="evidence" value="ECO:0007669"/>
    <property type="project" value="UniProtKB-SubCell"/>
</dbReference>
<dbReference type="InterPro" id="IPR011701">
    <property type="entry name" value="MFS"/>
</dbReference>
<dbReference type="FunFam" id="1.20.1250.20:FF:000057">
    <property type="entry name" value="MFS general substrate transporter"/>
    <property type="match status" value="1"/>
</dbReference>
<feature type="transmembrane region" description="Helical" evidence="7">
    <location>
        <begin position="144"/>
        <end position="165"/>
    </location>
</feature>
<feature type="domain" description="Major facilitator superfamily (MFS) profile" evidence="8">
    <location>
        <begin position="48"/>
        <end position="463"/>
    </location>
</feature>
<evidence type="ECO:0000256" key="3">
    <source>
        <dbReference type="ARBA" id="ARBA00022692"/>
    </source>
</evidence>
<keyword evidence="2" id="KW-0813">Transport</keyword>